<dbReference type="Gene3D" id="3.30.1360.180">
    <property type="match status" value="1"/>
</dbReference>
<name>A0A1Q3BJX3_CEPFO</name>
<accession>A0A1Q3BJX3</accession>
<organism evidence="3 4">
    <name type="scientific">Cephalotus follicularis</name>
    <name type="common">Albany pitcher plant</name>
    <dbReference type="NCBI Taxonomy" id="3775"/>
    <lineage>
        <taxon>Eukaryota</taxon>
        <taxon>Viridiplantae</taxon>
        <taxon>Streptophyta</taxon>
        <taxon>Embryophyta</taxon>
        <taxon>Tracheophyta</taxon>
        <taxon>Spermatophyta</taxon>
        <taxon>Magnoliopsida</taxon>
        <taxon>eudicotyledons</taxon>
        <taxon>Gunneridae</taxon>
        <taxon>Pentapetalae</taxon>
        <taxon>rosids</taxon>
        <taxon>fabids</taxon>
        <taxon>Oxalidales</taxon>
        <taxon>Cephalotaceae</taxon>
        <taxon>Cephalotus</taxon>
    </lineage>
</organism>
<dbReference type="InParanoid" id="A0A1Q3BJX3"/>
<keyword evidence="2" id="KW-0472">Membrane</keyword>
<dbReference type="OrthoDB" id="415411at2759"/>
<dbReference type="CDD" id="cd16018">
    <property type="entry name" value="Enpp"/>
    <property type="match status" value="1"/>
</dbReference>
<dbReference type="GO" id="GO:0005773">
    <property type="term" value="C:vacuole"/>
    <property type="evidence" value="ECO:0007669"/>
    <property type="project" value="TreeGrafter"/>
</dbReference>
<dbReference type="STRING" id="3775.A0A1Q3BJX3"/>
<evidence type="ECO:0000256" key="2">
    <source>
        <dbReference type="SAM" id="Phobius"/>
    </source>
</evidence>
<dbReference type="FunFam" id="3.30.1360.180:FF:000002">
    <property type="entry name" value="Alkaline-phosphatase-like family protein"/>
    <property type="match status" value="1"/>
</dbReference>
<dbReference type="AlphaFoldDB" id="A0A1Q3BJX3"/>
<proteinExistence type="predicted"/>
<comment type="caution">
    <text evidence="3">The sequence shown here is derived from an EMBL/GenBank/DDBJ whole genome shotgun (WGS) entry which is preliminary data.</text>
</comment>
<dbReference type="GO" id="GO:0016787">
    <property type="term" value="F:hydrolase activity"/>
    <property type="evidence" value="ECO:0007669"/>
    <property type="project" value="UniProtKB-ARBA"/>
</dbReference>
<dbReference type="InterPro" id="IPR002591">
    <property type="entry name" value="Phosphodiest/P_Trfase"/>
</dbReference>
<dbReference type="PANTHER" id="PTHR10151:SF120">
    <property type="entry name" value="BIS(5'-ADENOSYL)-TRIPHOSPHATASE"/>
    <property type="match status" value="1"/>
</dbReference>
<dbReference type="Proteomes" id="UP000187406">
    <property type="component" value="Unassembled WGS sequence"/>
</dbReference>
<dbReference type="InterPro" id="IPR017850">
    <property type="entry name" value="Alkaline_phosphatase_core_sf"/>
</dbReference>
<reference evidence="4" key="1">
    <citation type="submission" date="2016-04" db="EMBL/GenBank/DDBJ databases">
        <title>Cephalotus genome sequencing.</title>
        <authorList>
            <person name="Fukushima K."/>
            <person name="Hasebe M."/>
            <person name="Fang X."/>
        </authorList>
    </citation>
    <scope>NUCLEOTIDE SEQUENCE [LARGE SCALE GENOMIC DNA]</scope>
    <source>
        <strain evidence="4">cv. St1</strain>
    </source>
</reference>
<feature type="compositionally biased region" description="Polar residues" evidence="1">
    <location>
        <begin position="1"/>
        <end position="14"/>
    </location>
</feature>
<dbReference type="Pfam" id="PF01663">
    <property type="entry name" value="Phosphodiest"/>
    <property type="match status" value="1"/>
</dbReference>
<dbReference type="Gene3D" id="3.40.720.10">
    <property type="entry name" value="Alkaline Phosphatase, subunit A"/>
    <property type="match status" value="1"/>
</dbReference>
<evidence type="ECO:0000313" key="4">
    <source>
        <dbReference type="Proteomes" id="UP000187406"/>
    </source>
</evidence>
<feature type="transmembrane region" description="Helical" evidence="2">
    <location>
        <begin position="52"/>
        <end position="76"/>
    </location>
</feature>
<evidence type="ECO:0000256" key="1">
    <source>
        <dbReference type="SAM" id="MobiDB-lite"/>
    </source>
</evidence>
<gene>
    <name evidence="3" type="ORF">CFOL_v3_11823</name>
</gene>
<keyword evidence="4" id="KW-1185">Reference proteome</keyword>
<dbReference type="FunCoup" id="A0A1Q3BJX3">
    <property type="interactions" value="1931"/>
</dbReference>
<dbReference type="EMBL" id="BDDD01000628">
    <property type="protein sequence ID" value="GAV68320.1"/>
    <property type="molecule type" value="Genomic_DNA"/>
</dbReference>
<feature type="region of interest" description="Disordered" evidence="1">
    <location>
        <begin position="1"/>
        <end position="22"/>
    </location>
</feature>
<keyword evidence="2" id="KW-0812">Transmembrane</keyword>
<sequence>MGSSSLTVLPSTKPTPIPTHEEDLQNQSTSLLSFSTDSLDCPSKPQKPTTTIIFIALLLITCVALSAATAFAFLFYSSPSSSSSPLPSASLESTARSLKKLSKPVVLLISSDGFRFGYQFKTPTPNIDRLIANGTEAEKGLIPVFPTLTFPNHYSIVTGLYPAYHGIINNYFVDPYTGEGFNMGSHEPKWWLGEPLWETVVNHGFKAATYFWPGSEVKKGSWSCPESFCMNYNGSVPFEERVDAVLGYFDMPTTEIPVFLTLYFEDPDHQGHQVGPDDPEITEAVARIDRMIGRLIDGLEKRGVFEDVTIIMVGDHGMVGTCDKKVIALDDLASWIEIPSQWVQSYSPLLAIRPPSGIAPSDVAAKMNEGLESGKVDNGKNLKVYLKEELPSRLHYVASNRISPIIGLIGEGFKVEQKRTKRNECGGAHGYDNAIFSMRTIFIGHGPQFARGRKVPSFENIQIYNLITSILKIQGAPNNGSASFPMSVLLPSHQ</sequence>
<dbReference type="FunFam" id="3.40.720.10:FF:000033">
    <property type="entry name" value="Alkaline-phosphatase-like family protein"/>
    <property type="match status" value="1"/>
</dbReference>
<dbReference type="SUPFAM" id="SSF53649">
    <property type="entry name" value="Alkaline phosphatase-like"/>
    <property type="match status" value="1"/>
</dbReference>
<protein>
    <submittedName>
        <fullName evidence="3">Phosphodiest domain-containing protein</fullName>
    </submittedName>
</protein>
<keyword evidence="2" id="KW-1133">Transmembrane helix</keyword>
<dbReference type="PANTHER" id="PTHR10151">
    <property type="entry name" value="ECTONUCLEOTIDE PYROPHOSPHATASE/PHOSPHODIESTERASE"/>
    <property type="match status" value="1"/>
</dbReference>
<evidence type="ECO:0000313" key="3">
    <source>
        <dbReference type="EMBL" id="GAV68320.1"/>
    </source>
</evidence>